<evidence type="ECO:0008006" key="4">
    <source>
        <dbReference type="Google" id="ProtNLM"/>
    </source>
</evidence>
<keyword evidence="1" id="KW-0732">Signal</keyword>
<comment type="caution">
    <text evidence="2">The sequence shown here is derived from an EMBL/GenBank/DDBJ whole genome shotgun (WGS) entry which is preliminary data.</text>
</comment>
<feature type="chain" id="PRO_5043442658" description="Secreted protein" evidence="1">
    <location>
        <begin position="25"/>
        <end position="97"/>
    </location>
</feature>
<dbReference type="EMBL" id="JAQMLS010000004">
    <property type="protein sequence ID" value="MDB8741824.1"/>
    <property type="molecule type" value="Genomic_DNA"/>
</dbReference>
<feature type="signal peptide" evidence="1">
    <location>
        <begin position="1"/>
        <end position="24"/>
    </location>
</feature>
<sequence>MKKIVKRIAAMGAAVMMMSSMAIGASASNGVNWKVYTPAKTPAGSGITTDTKTVSGLSTSSDSAIDFVCGGFTGGSGSTYARCNIQSNMKKIQYSVC</sequence>
<evidence type="ECO:0000256" key="1">
    <source>
        <dbReference type="SAM" id="SignalP"/>
    </source>
</evidence>
<evidence type="ECO:0000313" key="2">
    <source>
        <dbReference type="EMBL" id="MDB8741824.1"/>
    </source>
</evidence>
<dbReference type="AlphaFoldDB" id="A0AAW6E292"/>
<organism evidence="2 3">
    <name type="scientific">Ruminococcus bicirculans</name>
    <name type="common">ex Wegman et al. 2014</name>
    <dbReference type="NCBI Taxonomy" id="1160721"/>
    <lineage>
        <taxon>Bacteria</taxon>
        <taxon>Bacillati</taxon>
        <taxon>Bacillota</taxon>
        <taxon>Clostridia</taxon>
        <taxon>Eubacteriales</taxon>
        <taxon>Oscillospiraceae</taxon>
        <taxon>Ruminococcus</taxon>
    </lineage>
</organism>
<name>A0AAW6E292_9FIRM</name>
<protein>
    <recommendedName>
        <fullName evidence="4">Secreted protein</fullName>
    </recommendedName>
</protein>
<gene>
    <name evidence="2" type="ORF">PNV70_07055</name>
</gene>
<evidence type="ECO:0000313" key="3">
    <source>
        <dbReference type="Proteomes" id="UP001211421"/>
    </source>
</evidence>
<dbReference type="RefSeq" id="WP_195551460.1">
    <property type="nucleotide sequence ID" value="NZ_JADMNX010000004.1"/>
</dbReference>
<reference evidence="2" key="1">
    <citation type="submission" date="2023-01" db="EMBL/GenBank/DDBJ databases">
        <title>Human gut microbiome strain richness.</title>
        <authorList>
            <person name="Chen-Liaw A."/>
        </authorList>
    </citation>
    <scope>NUCLEOTIDE SEQUENCE</scope>
    <source>
        <strain evidence="2">D59st1_B8_D59t2_181005</strain>
    </source>
</reference>
<proteinExistence type="predicted"/>
<dbReference type="Proteomes" id="UP001211421">
    <property type="component" value="Unassembled WGS sequence"/>
</dbReference>
<accession>A0AAW6E292</accession>